<feature type="transmembrane region" description="Helical" evidence="1">
    <location>
        <begin position="253"/>
        <end position="270"/>
    </location>
</feature>
<reference evidence="2" key="1">
    <citation type="journal article" date="2022" name="Int. J. Syst. Evol. Microbiol.">
        <title>Genome-based, phenotypic and chemotaxonomic classification of Faecalibacterium strains: proposal of three novel species Faecalibacterium duncaniae sp. nov., Faecalibacterium hattorii sp. nov. and Faecalibacterium gallinarum sp. nov. .</title>
        <authorList>
            <person name="Sakamoto M."/>
            <person name="Sakurai N."/>
            <person name="Tanno H."/>
            <person name="Iino T."/>
            <person name="Ohkuma M."/>
            <person name="Endo A."/>
        </authorList>
    </citation>
    <scope>NUCLEOTIDE SEQUENCE</scope>
    <source>
        <strain evidence="2">JCM 17207</strain>
    </source>
</reference>
<evidence type="ECO:0000313" key="3">
    <source>
        <dbReference type="Proteomes" id="UP001055185"/>
    </source>
</evidence>
<feature type="transmembrane region" description="Helical" evidence="1">
    <location>
        <begin position="40"/>
        <end position="58"/>
    </location>
</feature>
<keyword evidence="1" id="KW-0472">Membrane</keyword>
<feature type="transmembrane region" description="Helical" evidence="1">
    <location>
        <begin position="115"/>
        <end position="134"/>
    </location>
</feature>
<feature type="transmembrane region" description="Helical" evidence="1">
    <location>
        <begin position="282"/>
        <end position="302"/>
    </location>
</feature>
<feature type="transmembrane region" description="Helical" evidence="1">
    <location>
        <begin position="183"/>
        <end position="206"/>
    </location>
</feature>
<dbReference type="EMBL" id="BQKV01000027">
    <property type="protein sequence ID" value="GJN64266.1"/>
    <property type="molecule type" value="Genomic_DNA"/>
</dbReference>
<keyword evidence="1" id="KW-0812">Transmembrane</keyword>
<sequence length="364" mass="42043">MILLYTFLAALAGYYICSVQAESRGRGRDFVEDSAYQKRVLLGPYVVLCIWLVLLVGLRSDSTGIDTWNYVNNYNQCVAYPNWDAFRSFLESQNYRECLYWMSLYGMAKLGVPAWGTRFVYGAIAVVPVLVFIYRRSESLLLSIFFYLSLSYYAFAFTGIRQSVAIGLIVLAYLQYEKRRWDLYLLFSVAAIFFHITAAIFLPVILLRWVRMNEITASACVLGGGALYLFRGPIVDWLERIVEKDYSADIGGGNLYVLFLIGTAVLLWIFQWRWIKSEEDQLLFWLACMAAVSYAVVKVSPVYMRATYYYQIFLLASLPNMLNSIPDGLTRRFGKLCYVAAGIYFFFSMVAFSYRITPYEWVLW</sequence>
<gene>
    <name evidence="2" type="ORF">JCM17207_08910</name>
</gene>
<evidence type="ECO:0000256" key="1">
    <source>
        <dbReference type="SAM" id="Phobius"/>
    </source>
</evidence>
<feature type="transmembrane region" description="Helical" evidence="1">
    <location>
        <begin position="140"/>
        <end position="171"/>
    </location>
</feature>
<keyword evidence="1" id="KW-1133">Transmembrane helix</keyword>
<feature type="transmembrane region" description="Helical" evidence="1">
    <location>
        <begin position="337"/>
        <end position="356"/>
    </location>
</feature>
<organism evidence="2 3">
    <name type="scientific">Faecalibacterium gallinarum</name>
    <dbReference type="NCBI Taxonomy" id="2903556"/>
    <lineage>
        <taxon>Bacteria</taxon>
        <taxon>Bacillati</taxon>
        <taxon>Bacillota</taxon>
        <taxon>Clostridia</taxon>
        <taxon>Eubacteriales</taxon>
        <taxon>Oscillospiraceae</taxon>
        <taxon>Faecalibacterium</taxon>
    </lineage>
</organism>
<dbReference type="Pfam" id="PF14897">
    <property type="entry name" value="EpsG"/>
    <property type="match status" value="1"/>
</dbReference>
<dbReference type="InterPro" id="IPR049458">
    <property type="entry name" value="EpsG-like"/>
</dbReference>
<dbReference type="AlphaFoldDB" id="A0AA37IZ69"/>
<proteinExistence type="predicted"/>
<dbReference type="RefSeq" id="WP_238316497.1">
    <property type="nucleotide sequence ID" value="NZ_BQKV01000027.1"/>
</dbReference>
<accession>A0AA37IZ69</accession>
<keyword evidence="3" id="KW-1185">Reference proteome</keyword>
<name>A0AA37IZ69_9FIRM</name>
<protein>
    <recommendedName>
        <fullName evidence="4">EpsG family protein</fullName>
    </recommendedName>
</protein>
<evidence type="ECO:0000313" key="2">
    <source>
        <dbReference type="EMBL" id="GJN64266.1"/>
    </source>
</evidence>
<dbReference type="Proteomes" id="UP001055185">
    <property type="component" value="Unassembled WGS sequence"/>
</dbReference>
<evidence type="ECO:0008006" key="4">
    <source>
        <dbReference type="Google" id="ProtNLM"/>
    </source>
</evidence>
<comment type="caution">
    <text evidence="2">The sequence shown here is derived from an EMBL/GenBank/DDBJ whole genome shotgun (WGS) entry which is preliminary data.</text>
</comment>